<comment type="caution">
    <text evidence="1">The sequence shown here is derived from an EMBL/GenBank/DDBJ whole genome shotgun (WGS) entry which is preliminary data.</text>
</comment>
<proteinExistence type="predicted"/>
<protein>
    <recommendedName>
        <fullName evidence="3">PepSY domain-containing protein</fullName>
    </recommendedName>
</protein>
<evidence type="ECO:0000313" key="2">
    <source>
        <dbReference type="Proteomes" id="UP001162802"/>
    </source>
</evidence>
<keyword evidence="2" id="KW-1185">Reference proteome</keyword>
<name>A0ABT0AAK2_9SPHN</name>
<evidence type="ECO:0008006" key="3">
    <source>
        <dbReference type="Google" id="ProtNLM"/>
    </source>
</evidence>
<evidence type="ECO:0000313" key="1">
    <source>
        <dbReference type="EMBL" id="MCJ1960206.1"/>
    </source>
</evidence>
<dbReference type="EMBL" id="JALHAT010000005">
    <property type="protein sequence ID" value="MCJ1960206.1"/>
    <property type="molecule type" value="Genomic_DNA"/>
</dbReference>
<gene>
    <name evidence="1" type="ORF">MTR65_05915</name>
</gene>
<sequence length="263" mass="29082">MSTHTRFAVMGALAVFVGLAPHAVMARKASSLTDLNGARASSAESMLQSRGLKYIDGRKGSYGESYSYWWDDDGDDCVVVEVSDGRVMTINDADKKDCHHSGDNTGAAVAAVAGLALLGALIAHKSDDHDDKVHFDNHDHEREYDRGYQDGLYHKSYHNYDDSTYYSRGYSKGVEQRNNRTQHHHGDGGYQRTATYLDLNGARAAGADSSLRQRGFRNVDGFKSGSAAYTIWNRPSSKQCLQMTVADGRVEDIRDIHSHPKCR</sequence>
<reference evidence="1" key="1">
    <citation type="submission" date="2022-03" db="EMBL/GenBank/DDBJ databases">
        <title>Identification of a novel bacterium isolated from mangrove sediments.</title>
        <authorList>
            <person name="Pan X."/>
        </authorList>
    </citation>
    <scope>NUCLEOTIDE SEQUENCE</scope>
    <source>
        <strain evidence="1">B2637</strain>
    </source>
</reference>
<accession>A0ABT0AAK2</accession>
<dbReference type="Proteomes" id="UP001162802">
    <property type="component" value="Unassembled WGS sequence"/>
</dbReference>
<organism evidence="1 2">
    <name type="scientific">Novosphingobium mangrovi</name>
    <name type="common">ex Hu et al. 2023</name>
    <dbReference type="NCBI Taxonomy" id="2930094"/>
    <lineage>
        <taxon>Bacteria</taxon>
        <taxon>Pseudomonadati</taxon>
        <taxon>Pseudomonadota</taxon>
        <taxon>Alphaproteobacteria</taxon>
        <taxon>Sphingomonadales</taxon>
        <taxon>Sphingomonadaceae</taxon>
        <taxon>Novosphingobium</taxon>
    </lineage>
</organism>
<dbReference type="RefSeq" id="WP_243798077.1">
    <property type="nucleotide sequence ID" value="NZ_JALHAT010000005.1"/>
</dbReference>